<dbReference type="AlphaFoldDB" id="A0A418VCN0"/>
<dbReference type="AntiFam" id="ANF00254">
    <property type="entry name" value="DNA repeat"/>
</dbReference>
<proteinExistence type="predicted"/>
<keyword evidence="2" id="KW-1185">Reference proteome</keyword>
<evidence type="ECO:0000313" key="2">
    <source>
        <dbReference type="Proteomes" id="UP000286287"/>
    </source>
</evidence>
<comment type="caution">
    <text evidence="1">The sequence shown here is derived from an EMBL/GenBank/DDBJ whole genome shotgun (WGS) entry which is preliminary data.</text>
</comment>
<reference evidence="1 2" key="1">
    <citation type="submission" date="2018-09" db="EMBL/GenBank/DDBJ databases">
        <authorList>
            <person name="Zhu H."/>
        </authorList>
    </citation>
    <scope>NUCLEOTIDE SEQUENCE [LARGE SCALE GENOMIC DNA]</scope>
    <source>
        <strain evidence="1 2">K2S05-167</strain>
    </source>
</reference>
<accession>A0A418VCN0</accession>
<dbReference type="Proteomes" id="UP000286287">
    <property type="component" value="Unassembled WGS sequence"/>
</dbReference>
<name>A0A418VCN0_9DEIO</name>
<sequence>MLRPARLNSLAPLEQKALHSFVQCSKRVVVGWNYSRQAAPQGRLSRSRMNQHRPVKPMAIAGVRCAYFCRPTGTASG</sequence>
<evidence type="ECO:0000313" key="1">
    <source>
        <dbReference type="EMBL" id="RJF73913.1"/>
    </source>
</evidence>
<dbReference type="EMBL" id="QYUJ01000014">
    <property type="protein sequence ID" value="RJF73913.1"/>
    <property type="molecule type" value="Genomic_DNA"/>
</dbReference>
<gene>
    <name evidence="1" type="ORF">D3875_20055</name>
</gene>
<organism evidence="1 2">
    <name type="scientific">Deinococcus cavernae</name>
    <dbReference type="NCBI Taxonomy" id="2320857"/>
    <lineage>
        <taxon>Bacteria</taxon>
        <taxon>Thermotogati</taxon>
        <taxon>Deinococcota</taxon>
        <taxon>Deinococci</taxon>
        <taxon>Deinococcales</taxon>
        <taxon>Deinococcaceae</taxon>
        <taxon>Deinococcus</taxon>
    </lineage>
</organism>
<protein>
    <submittedName>
        <fullName evidence="1">Uncharacterized protein</fullName>
    </submittedName>
</protein>